<dbReference type="Gene3D" id="3.30.70.1400">
    <property type="entry name" value="Aminomethyltransferase beta-barrel domains"/>
    <property type="match status" value="1"/>
</dbReference>
<comment type="function">
    <text evidence="7">The glycine cleavage system catalyzes the degradation of glycine.</text>
</comment>
<evidence type="ECO:0000313" key="11">
    <source>
        <dbReference type="EMBL" id="AJI23638.1"/>
    </source>
</evidence>
<dbReference type="GO" id="GO:0008483">
    <property type="term" value="F:transaminase activity"/>
    <property type="evidence" value="ECO:0007669"/>
    <property type="project" value="UniProtKB-KW"/>
</dbReference>
<dbReference type="HOGENOM" id="CLU_007884_10_2_9"/>
<evidence type="ECO:0000256" key="7">
    <source>
        <dbReference type="HAMAP-Rule" id="MF_00259"/>
    </source>
</evidence>
<keyword evidence="4 7" id="KW-0808">Transferase</keyword>
<evidence type="ECO:0000313" key="12">
    <source>
        <dbReference type="Proteomes" id="UP000031829"/>
    </source>
</evidence>
<dbReference type="FunFam" id="4.10.1250.10:FF:000001">
    <property type="entry name" value="Aminomethyltransferase"/>
    <property type="match status" value="1"/>
</dbReference>
<comment type="catalytic activity">
    <reaction evidence="6 7">
        <text>N(6)-[(R)-S(8)-aminomethyldihydrolipoyl]-L-lysyl-[protein] + (6S)-5,6,7,8-tetrahydrofolate = N(6)-[(R)-dihydrolipoyl]-L-lysyl-[protein] + (6R)-5,10-methylene-5,6,7,8-tetrahydrofolate + NH4(+)</text>
        <dbReference type="Rhea" id="RHEA:16945"/>
        <dbReference type="Rhea" id="RHEA-COMP:10475"/>
        <dbReference type="Rhea" id="RHEA-COMP:10492"/>
        <dbReference type="ChEBI" id="CHEBI:15636"/>
        <dbReference type="ChEBI" id="CHEBI:28938"/>
        <dbReference type="ChEBI" id="CHEBI:57453"/>
        <dbReference type="ChEBI" id="CHEBI:83100"/>
        <dbReference type="ChEBI" id="CHEBI:83143"/>
        <dbReference type="EC" id="2.1.2.10"/>
    </reaction>
</comment>
<dbReference type="SUPFAM" id="SSF101790">
    <property type="entry name" value="Aminomethyltransferase beta-barrel domain"/>
    <property type="match status" value="1"/>
</dbReference>
<evidence type="ECO:0000256" key="2">
    <source>
        <dbReference type="ARBA" id="ARBA00012616"/>
    </source>
</evidence>
<comment type="similarity">
    <text evidence="1 7">Belongs to the GcvT family.</text>
</comment>
<feature type="domain" description="Aminomethyltransferase C-terminal" evidence="10">
    <location>
        <begin position="285"/>
        <end position="363"/>
    </location>
</feature>
<dbReference type="InterPro" id="IPR029043">
    <property type="entry name" value="GcvT/YgfZ_C"/>
</dbReference>
<dbReference type="HAMAP" id="MF_00259">
    <property type="entry name" value="GcvT"/>
    <property type="match status" value="1"/>
</dbReference>
<keyword evidence="3 7" id="KW-0032">Aminotransferase</keyword>
<protein>
    <recommendedName>
        <fullName evidence="2 7">Aminomethyltransferase</fullName>
        <ecNumber evidence="2 7">2.1.2.10</ecNumber>
    </recommendedName>
    <alternativeName>
        <fullName evidence="5 7">Glycine cleavage system T protein</fullName>
    </alternativeName>
</protein>
<dbReference type="InterPro" id="IPR027266">
    <property type="entry name" value="TrmE/GcvT-like"/>
</dbReference>
<evidence type="ECO:0000259" key="10">
    <source>
        <dbReference type="Pfam" id="PF08669"/>
    </source>
</evidence>
<evidence type="ECO:0000256" key="1">
    <source>
        <dbReference type="ARBA" id="ARBA00008609"/>
    </source>
</evidence>
<dbReference type="PANTHER" id="PTHR43757">
    <property type="entry name" value="AMINOMETHYLTRANSFERASE"/>
    <property type="match status" value="1"/>
</dbReference>
<dbReference type="Pfam" id="PF01571">
    <property type="entry name" value="GCV_T"/>
    <property type="match status" value="1"/>
</dbReference>
<dbReference type="GO" id="GO:0019464">
    <property type="term" value="P:glycine decarboxylation via glycine cleavage system"/>
    <property type="evidence" value="ECO:0007669"/>
    <property type="project" value="UniProtKB-UniRule"/>
</dbReference>
<dbReference type="NCBIfam" id="TIGR00528">
    <property type="entry name" value="gcvT"/>
    <property type="match status" value="1"/>
</dbReference>
<dbReference type="InterPro" id="IPR013977">
    <property type="entry name" value="GcvT_C"/>
</dbReference>
<dbReference type="KEGG" id="bmeg:BG04_1403"/>
<feature type="binding site" evidence="8">
    <location>
        <position position="199"/>
    </location>
    <ligand>
        <name>substrate</name>
    </ligand>
</feature>
<dbReference type="GO" id="GO:0005960">
    <property type="term" value="C:glycine cleavage complex"/>
    <property type="evidence" value="ECO:0007669"/>
    <property type="project" value="InterPro"/>
</dbReference>
<dbReference type="GO" id="GO:0005829">
    <property type="term" value="C:cytosol"/>
    <property type="evidence" value="ECO:0007669"/>
    <property type="project" value="TreeGrafter"/>
</dbReference>
<dbReference type="NCBIfam" id="NF001567">
    <property type="entry name" value="PRK00389.1"/>
    <property type="match status" value="1"/>
</dbReference>
<dbReference type="Pfam" id="PF08669">
    <property type="entry name" value="GCV_T_C"/>
    <property type="match status" value="1"/>
</dbReference>
<dbReference type="FunFam" id="2.40.30.110:FF:000003">
    <property type="entry name" value="Aminomethyltransferase"/>
    <property type="match status" value="1"/>
</dbReference>
<evidence type="ECO:0000256" key="6">
    <source>
        <dbReference type="ARBA" id="ARBA00047665"/>
    </source>
</evidence>
<dbReference type="InterPro" id="IPR006222">
    <property type="entry name" value="GCVT_N"/>
</dbReference>
<dbReference type="FunFam" id="3.30.70.1400:FF:000001">
    <property type="entry name" value="Aminomethyltransferase"/>
    <property type="match status" value="1"/>
</dbReference>
<evidence type="ECO:0000256" key="4">
    <source>
        <dbReference type="ARBA" id="ARBA00022679"/>
    </source>
</evidence>
<dbReference type="AlphaFoldDB" id="A0A0B6ASH0"/>
<name>A0A0B6ASH0_PRIM2</name>
<dbReference type="GO" id="GO:0004047">
    <property type="term" value="F:aminomethyltransferase activity"/>
    <property type="evidence" value="ECO:0007669"/>
    <property type="project" value="UniProtKB-UniRule"/>
</dbReference>
<dbReference type="Proteomes" id="UP000031829">
    <property type="component" value="Chromosome"/>
</dbReference>
<dbReference type="InterPro" id="IPR006223">
    <property type="entry name" value="GcvT"/>
</dbReference>
<comment type="subunit">
    <text evidence="7">The glycine cleavage system is composed of four proteins: P, T, L and H.</text>
</comment>
<reference evidence="11 12" key="1">
    <citation type="journal article" date="2015" name="Genome Announc.">
        <title>Complete genome sequences for 35 biothreat assay-relevant bacillus species.</title>
        <authorList>
            <person name="Johnson S.L."/>
            <person name="Daligault H.E."/>
            <person name="Davenport K.W."/>
            <person name="Jaissle J."/>
            <person name="Frey K.G."/>
            <person name="Ladner J.T."/>
            <person name="Broomall S.M."/>
            <person name="Bishop-Lilly K.A."/>
            <person name="Bruce D.C."/>
            <person name="Gibbons H.S."/>
            <person name="Coyne S.R."/>
            <person name="Lo C.C."/>
            <person name="Meincke L."/>
            <person name="Munk A.C."/>
            <person name="Koroleva G.I."/>
            <person name="Rosenzweig C.N."/>
            <person name="Palacios G.F."/>
            <person name="Redden C.L."/>
            <person name="Minogue T.D."/>
            <person name="Chain P.S."/>
        </authorList>
    </citation>
    <scope>NUCLEOTIDE SEQUENCE [LARGE SCALE GENOMIC DNA]</scope>
    <source>
        <strain evidence="12">ATCC 14581 / DSM 32 / JCM 2506 / NBRC 15308 / NCIMB 9376 / NCTC 10342 / NRRL B-14308 / VKM B-512</strain>
    </source>
</reference>
<evidence type="ECO:0000256" key="5">
    <source>
        <dbReference type="ARBA" id="ARBA00031395"/>
    </source>
</evidence>
<dbReference type="Gene3D" id="2.40.30.110">
    <property type="entry name" value="Aminomethyltransferase beta-barrel domains"/>
    <property type="match status" value="1"/>
</dbReference>
<feature type="domain" description="GCVT N-terminal" evidence="9">
    <location>
        <begin position="10"/>
        <end position="266"/>
    </location>
</feature>
<dbReference type="EC" id="2.1.2.10" evidence="2 7"/>
<dbReference type="Gene3D" id="3.30.1360.120">
    <property type="entry name" value="Probable tRNA modification gtpase trme, domain 1"/>
    <property type="match status" value="1"/>
</dbReference>
<dbReference type="PIRSF" id="PIRSF006487">
    <property type="entry name" value="GcvT"/>
    <property type="match status" value="1"/>
</dbReference>
<dbReference type="Gene3D" id="4.10.1250.10">
    <property type="entry name" value="Aminomethyltransferase fragment"/>
    <property type="match status" value="1"/>
</dbReference>
<evidence type="ECO:0000256" key="3">
    <source>
        <dbReference type="ARBA" id="ARBA00022576"/>
    </source>
</evidence>
<dbReference type="PANTHER" id="PTHR43757:SF2">
    <property type="entry name" value="AMINOMETHYLTRANSFERASE, MITOCHONDRIAL"/>
    <property type="match status" value="1"/>
</dbReference>
<dbReference type="GeneID" id="93644878"/>
<gene>
    <name evidence="7 11" type="primary">gcvT</name>
    <name evidence="11" type="ORF">BG04_1403</name>
</gene>
<dbReference type="RefSeq" id="WP_034648938.1">
    <property type="nucleotide sequence ID" value="NZ_BCVB01000001.1"/>
</dbReference>
<sequence length="366" mass="40304">MTTELHKTPLYDTYQKYGAKTIDFGGWALPVQFSSIKEEHEAVRTKAGLFDVSHMGEILVTGADSLAFLQHTMTNDVSALVDGKAQYTAMCYEDGGTVDDLLIYKKADQEYLLVVNAANIQKDYEWLVSHKQGDVTLVNQSDETAQLALQGPVAEKVLQTLTNENLALLKPFTFADDVEVANVKALVSRTGYTGEDGFEIYCSSADASHLWTAILEAGSDEGVLPCGLGARDTLRFEATLALYGQELSKDITPIEARIGFAVKTNKDSFIGKEVLKEQRESGAPRKLVGIEMIDKGIPRHGYEVFADEEQIGFVTTGTQSPTLRKNIGLALLSAEYTELGQEVEVQVRKKRLKAKVVSTPFYKRSK</sequence>
<dbReference type="InterPro" id="IPR022903">
    <property type="entry name" value="GcvT_bac"/>
</dbReference>
<dbReference type="SUPFAM" id="SSF103025">
    <property type="entry name" value="Folate-binding domain"/>
    <property type="match status" value="1"/>
</dbReference>
<organism evidence="11 12">
    <name type="scientific">Priestia megaterium (strain ATCC 14581 / DSM 32 / CCUG 1817 / JCM 2506 / NBRC 15308 / NCIMB 9376 / NCTC 10342 / NRRL B-14308 / VKM B-512 / Ford 19)</name>
    <name type="common">Bacillus megaterium</name>
    <dbReference type="NCBI Taxonomy" id="1348623"/>
    <lineage>
        <taxon>Bacteria</taxon>
        <taxon>Bacillati</taxon>
        <taxon>Bacillota</taxon>
        <taxon>Bacilli</taxon>
        <taxon>Bacillales</taxon>
        <taxon>Bacillaceae</taxon>
        <taxon>Priestia</taxon>
    </lineage>
</organism>
<dbReference type="EMBL" id="CP009920">
    <property type="protein sequence ID" value="AJI23638.1"/>
    <property type="molecule type" value="Genomic_DNA"/>
</dbReference>
<dbReference type="InterPro" id="IPR028896">
    <property type="entry name" value="GcvT/YgfZ/DmdA"/>
</dbReference>
<accession>A0A0B6ASH0</accession>
<evidence type="ECO:0000256" key="8">
    <source>
        <dbReference type="PIRSR" id="PIRSR006487-1"/>
    </source>
</evidence>
<proteinExistence type="inferred from homology"/>
<evidence type="ECO:0000259" key="9">
    <source>
        <dbReference type="Pfam" id="PF01571"/>
    </source>
</evidence>